<evidence type="ECO:0000313" key="1">
    <source>
        <dbReference type="EMBL" id="KAH3816406.1"/>
    </source>
</evidence>
<proteinExistence type="predicted"/>
<name>A0A9D4GFJ4_DREPO</name>
<organism evidence="1 2">
    <name type="scientific">Dreissena polymorpha</name>
    <name type="common">Zebra mussel</name>
    <name type="synonym">Mytilus polymorpha</name>
    <dbReference type="NCBI Taxonomy" id="45954"/>
    <lineage>
        <taxon>Eukaryota</taxon>
        <taxon>Metazoa</taxon>
        <taxon>Spiralia</taxon>
        <taxon>Lophotrochozoa</taxon>
        <taxon>Mollusca</taxon>
        <taxon>Bivalvia</taxon>
        <taxon>Autobranchia</taxon>
        <taxon>Heteroconchia</taxon>
        <taxon>Euheterodonta</taxon>
        <taxon>Imparidentia</taxon>
        <taxon>Neoheterodontei</taxon>
        <taxon>Myida</taxon>
        <taxon>Dreissenoidea</taxon>
        <taxon>Dreissenidae</taxon>
        <taxon>Dreissena</taxon>
    </lineage>
</organism>
<dbReference type="AlphaFoldDB" id="A0A9D4GFJ4"/>
<sequence>MFTGGTYGGGGGGGRIAIYHKLQNHFTGEYLVFGGKGPYQYGGSGTVYIEDHSGNATFRHLRLDNSGNTASNRISEVERLNLTGNYFKTSKFPDKYFQTYSGINISSDVNPETYNAYSSYYWYYFRNTWPLSHMFTDIQADTSTWFMARASQATLTFDLPFKTYVEYIKIYPVCTTKLHIDLTVCSFFRLIS</sequence>
<dbReference type="Proteomes" id="UP000828390">
    <property type="component" value="Unassembled WGS sequence"/>
</dbReference>
<evidence type="ECO:0000313" key="2">
    <source>
        <dbReference type="Proteomes" id="UP000828390"/>
    </source>
</evidence>
<comment type="caution">
    <text evidence="1">The sequence shown here is derived from an EMBL/GenBank/DDBJ whole genome shotgun (WGS) entry which is preliminary data.</text>
</comment>
<reference evidence="1" key="2">
    <citation type="submission" date="2020-11" db="EMBL/GenBank/DDBJ databases">
        <authorList>
            <person name="McCartney M.A."/>
            <person name="Auch B."/>
            <person name="Kono T."/>
            <person name="Mallez S."/>
            <person name="Becker A."/>
            <person name="Gohl D.M."/>
            <person name="Silverstein K.A.T."/>
            <person name="Koren S."/>
            <person name="Bechman K.B."/>
            <person name="Herman A."/>
            <person name="Abrahante J.E."/>
            <person name="Garbe J."/>
        </authorList>
    </citation>
    <scope>NUCLEOTIDE SEQUENCE</scope>
    <source>
        <strain evidence="1">Duluth1</strain>
        <tissue evidence="1">Whole animal</tissue>
    </source>
</reference>
<keyword evidence="2" id="KW-1185">Reference proteome</keyword>
<accession>A0A9D4GFJ4</accession>
<dbReference type="EMBL" id="JAIWYP010000005">
    <property type="protein sequence ID" value="KAH3816406.1"/>
    <property type="molecule type" value="Genomic_DNA"/>
</dbReference>
<gene>
    <name evidence="1" type="ORF">DPMN_117922</name>
</gene>
<reference evidence="1" key="1">
    <citation type="journal article" date="2019" name="bioRxiv">
        <title>The Genome of the Zebra Mussel, Dreissena polymorpha: A Resource for Invasive Species Research.</title>
        <authorList>
            <person name="McCartney M.A."/>
            <person name="Auch B."/>
            <person name="Kono T."/>
            <person name="Mallez S."/>
            <person name="Zhang Y."/>
            <person name="Obille A."/>
            <person name="Becker A."/>
            <person name="Abrahante J.E."/>
            <person name="Garbe J."/>
            <person name="Badalamenti J.P."/>
            <person name="Herman A."/>
            <person name="Mangelson H."/>
            <person name="Liachko I."/>
            <person name="Sullivan S."/>
            <person name="Sone E.D."/>
            <person name="Koren S."/>
            <person name="Silverstein K.A.T."/>
            <person name="Beckman K.B."/>
            <person name="Gohl D.M."/>
        </authorList>
    </citation>
    <scope>NUCLEOTIDE SEQUENCE</scope>
    <source>
        <strain evidence="1">Duluth1</strain>
        <tissue evidence="1">Whole animal</tissue>
    </source>
</reference>
<protein>
    <submittedName>
        <fullName evidence="1">Uncharacterized protein</fullName>
    </submittedName>
</protein>